<protein>
    <submittedName>
        <fullName evidence="1">YkgJ family cysteine cluster protein</fullName>
    </submittedName>
</protein>
<dbReference type="RefSeq" id="WP_083215949.1">
    <property type="nucleotide sequence ID" value="NZ_CP023449.1"/>
</dbReference>
<name>A0A2A4G142_9SPHN</name>
<dbReference type="AlphaFoldDB" id="A0A2A4G142"/>
<accession>A0A2A4G142</accession>
<organism evidence="1 2">
    <name type="scientific">Rhizorhabdus dicambivorans</name>
    <dbReference type="NCBI Taxonomy" id="1850238"/>
    <lineage>
        <taxon>Bacteria</taxon>
        <taxon>Pseudomonadati</taxon>
        <taxon>Pseudomonadota</taxon>
        <taxon>Alphaproteobacteria</taxon>
        <taxon>Sphingomonadales</taxon>
        <taxon>Sphingomonadaceae</taxon>
        <taxon>Rhizorhabdus</taxon>
    </lineage>
</organism>
<evidence type="ECO:0000313" key="2">
    <source>
        <dbReference type="Proteomes" id="UP000218934"/>
    </source>
</evidence>
<reference evidence="1 2" key="1">
    <citation type="submission" date="2017-09" db="EMBL/GenBank/DDBJ databases">
        <title>The Catabolism of 3,6-Dichlorosalicylic acid is Initiated by the Cytochrome P450 Monooxygenase DsmABC in Rhizorhabdus dicambivorans Ndbn-20.</title>
        <authorList>
            <person name="Na L."/>
        </authorList>
    </citation>
    <scope>NUCLEOTIDE SEQUENCE [LARGE SCALE GENOMIC DNA]</scope>
    <source>
        <strain evidence="1 2">Ndbn-20m</strain>
    </source>
</reference>
<dbReference type="InterPro" id="IPR005358">
    <property type="entry name" value="Puta_zinc/iron-chelating_dom"/>
</dbReference>
<dbReference type="Pfam" id="PF03692">
    <property type="entry name" value="CxxCxxCC"/>
    <property type="match status" value="1"/>
</dbReference>
<dbReference type="OrthoDB" id="7500397at2"/>
<gene>
    <name evidence="1" type="ORF">COO09_01965</name>
</gene>
<sequence>MNIHFACTQCGRCCHGLRLTLSVDEAIAWAGNGDTVQILTEALPQSEGNADEESHAEYEKARSFPATSGEATIRIAAILVAFHPGPCPHLRPDMRCGNYSARPRICRIYPLESRPFTNLSVERKLCPPEAWALGHPPLMSGELIADPAGARIVGEHRRILIEDVPVVSATCTTLGISTAAFANEGLAVHTPEPSALVAALQTAKAASSHLPRAEQWAIVTNRRSTLAILESAGCQAELVTRGGNYLGSFPDEI</sequence>
<keyword evidence="2" id="KW-1185">Reference proteome</keyword>
<evidence type="ECO:0000313" key="1">
    <source>
        <dbReference type="EMBL" id="PCE43729.1"/>
    </source>
</evidence>
<dbReference type="EMBL" id="NWUF01000002">
    <property type="protein sequence ID" value="PCE43729.1"/>
    <property type="molecule type" value="Genomic_DNA"/>
</dbReference>
<proteinExistence type="predicted"/>
<dbReference type="KEGG" id="rdi:CMV14_22180"/>
<dbReference type="Proteomes" id="UP000218934">
    <property type="component" value="Unassembled WGS sequence"/>
</dbReference>
<comment type="caution">
    <text evidence="1">The sequence shown here is derived from an EMBL/GenBank/DDBJ whole genome shotgun (WGS) entry which is preliminary data.</text>
</comment>